<evidence type="ECO:0000256" key="1">
    <source>
        <dbReference type="ARBA" id="ARBA00007803"/>
    </source>
</evidence>
<name>A0AAD9WYR8_9ROSI</name>
<evidence type="ECO:0000313" key="6">
    <source>
        <dbReference type="Proteomes" id="UP001280121"/>
    </source>
</evidence>
<dbReference type="GO" id="GO:0006412">
    <property type="term" value="P:translation"/>
    <property type="evidence" value="ECO:0007669"/>
    <property type="project" value="InterPro"/>
</dbReference>
<dbReference type="GO" id="GO:0003735">
    <property type="term" value="F:structural constituent of ribosome"/>
    <property type="evidence" value="ECO:0007669"/>
    <property type="project" value="InterPro"/>
</dbReference>
<dbReference type="InterPro" id="IPR038464">
    <property type="entry name" value="Ribosomal_eL38_sf"/>
</dbReference>
<evidence type="ECO:0000313" key="5">
    <source>
        <dbReference type="EMBL" id="KAK2648869.1"/>
    </source>
</evidence>
<evidence type="ECO:0000256" key="4">
    <source>
        <dbReference type="RuleBase" id="RU003445"/>
    </source>
</evidence>
<proteinExistence type="inferred from homology"/>
<comment type="similarity">
    <text evidence="1 4">Belongs to the eukaryotic ribosomal protein eL38 family.</text>
</comment>
<accession>A0AAD9WYR8</accession>
<sequence>MSKQIHEINDFFLTVRRKDARSIKIKRSKDVAKFKVQCSKYLYTLCVFYSEKANKLKQSLPQCKGIGRS</sequence>
<evidence type="ECO:0008006" key="7">
    <source>
        <dbReference type="Google" id="ProtNLM"/>
    </source>
</evidence>
<reference evidence="5" key="1">
    <citation type="journal article" date="2023" name="Plant J.">
        <title>Genome sequences and population genomics provide insights into the demographic history, inbreeding, and mutation load of two 'living fossil' tree species of Dipteronia.</title>
        <authorList>
            <person name="Feng Y."/>
            <person name="Comes H.P."/>
            <person name="Chen J."/>
            <person name="Zhu S."/>
            <person name="Lu R."/>
            <person name="Zhang X."/>
            <person name="Li P."/>
            <person name="Qiu J."/>
            <person name="Olsen K.M."/>
            <person name="Qiu Y."/>
        </authorList>
    </citation>
    <scope>NUCLEOTIDE SEQUENCE</scope>
    <source>
        <strain evidence="5">KIB01</strain>
    </source>
</reference>
<dbReference type="PANTHER" id="PTHR10965:SF0">
    <property type="entry name" value="LARGE RIBOSOMAL SUBUNIT PROTEIN EL38"/>
    <property type="match status" value="1"/>
</dbReference>
<keyword evidence="6" id="KW-1185">Reference proteome</keyword>
<keyword evidence="2 4" id="KW-0689">Ribosomal protein</keyword>
<dbReference type="Pfam" id="PF01781">
    <property type="entry name" value="Ribosomal_L38e"/>
    <property type="match status" value="1"/>
</dbReference>
<dbReference type="GO" id="GO:0022625">
    <property type="term" value="C:cytosolic large ribosomal subunit"/>
    <property type="evidence" value="ECO:0007669"/>
    <property type="project" value="TreeGrafter"/>
</dbReference>
<gene>
    <name evidence="5" type="ORF">Ddye_016358</name>
</gene>
<dbReference type="FunFam" id="3.30.720.90:FF:000001">
    <property type="entry name" value="60S ribosomal protein L38"/>
    <property type="match status" value="1"/>
</dbReference>
<protein>
    <recommendedName>
        <fullName evidence="7">60S ribosomal protein L38</fullName>
    </recommendedName>
</protein>
<dbReference type="InterPro" id="IPR002675">
    <property type="entry name" value="Ribosomal_eL38"/>
</dbReference>
<keyword evidence="3 4" id="KW-0687">Ribonucleoprotein</keyword>
<dbReference type="Proteomes" id="UP001280121">
    <property type="component" value="Unassembled WGS sequence"/>
</dbReference>
<dbReference type="PANTHER" id="PTHR10965">
    <property type="entry name" value="60S RIBOSOMAL PROTEIN L38"/>
    <property type="match status" value="1"/>
</dbReference>
<dbReference type="Gene3D" id="3.30.720.90">
    <property type="match status" value="1"/>
</dbReference>
<comment type="caution">
    <text evidence="5">The sequence shown here is derived from an EMBL/GenBank/DDBJ whole genome shotgun (WGS) entry which is preliminary data.</text>
</comment>
<evidence type="ECO:0000256" key="3">
    <source>
        <dbReference type="ARBA" id="ARBA00023274"/>
    </source>
</evidence>
<dbReference type="EMBL" id="JANJYI010000005">
    <property type="protein sequence ID" value="KAK2648869.1"/>
    <property type="molecule type" value="Genomic_DNA"/>
</dbReference>
<dbReference type="AlphaFoldDB" id="A0AAD9WYR8"/>
<dbReference type="GO" id="GO:0022618">
    <property type="term" value="P:protein-RNA complex assembly"/>
    <property type="evidence" value="ECO:0007669"/>
    <property type="project" value="TreeGrafter"/>
</dbReference>
<organism evidence="5 6">
    <name type="scientific">Dipteronia dyeriana</name>
    <dbReference type="NCBI Taxonomy" id="168575"/>
    <lineage>
        <taxon>Eukaryota</taxon>
        <taxon>Viridiplantae</taxon>
        <taxon>Streptophyta</taxon>
        <taxon>Embryophyta</taxon>
        <taxon>Tracheophyta</taxon>
        <taxon>Spermatophyta</taxon>
        <taxon>Magnoliopsida</taxon>
        <taxon>eudicotyledons</taxon>
        <taxon>Gunneridae</taxon>
        <taxon>Pentapetalae</taxon>
        <taxon>rosids</taxon>
        <taxon>malvids</taxon>
        <taxon>Sapindales</taxon>
        <taxon>Sapindaceae</taxon>
        <taxon>Hippocastanoideae</taxon>
        <taxon>Acereae</taxon>
        <taxon>Dipteronia</taxon>
    </lineage>
</organism>
<evidence type="ECO:0000256" key="2">
    <source>
        <dbReference type="ARBA" id="ARBA00022980"/>
    </source>
</evidence>